<reference evidence="2" key="1">
    <citation type="journal article" date="2015" name="Nature">
        <title>Complex archaea that bridge the gap between prokaryotes and eukaryotes.</title>
        <authorList>
            <person name="Spang A."/>
            <person name="Saw J.H."/>
            <person name="Jorgensen S.L."/>
            <person name="Zaremba-Niedzwiedzka K."/>
            <person name="Martijn J."/>
            <person name="Lind A.E."/>
            <person name="van Eijk R."/>
            <person name="Schleper C."/>
            <person name="Guy L."/>
            <person name="Ettema T.J."/>
        </authorList>
    </citation>
    <scope>NUCLEOTIDE SEQUENCE</scope>
</reference>
<proteinExistence type="predicted"/>
<name>A0A0F8XQY5_9ZZZZ</name>
<dbReference type="InterPro" id="IPR002346">
    <property type="entry name" value="Mopterin_DH_FAD-bd"/>
</dbReference>
<protein>
    <recommendedName>
        <fullName evidence="1">FAD-binding PCMH-type domain-containing protein</fullName>
    </recommendedName>
</protein>
<dbReference type="EMBL" id="LAZR01057722">
    <property type="protein sequence ID" value="KKK71467.1"/>
    <property type="molecule type" value="Genomic_DNA"/>
</dbReference>
<dbReference type="Pfam" id="PF00941">
    <property type="entry name" value="FAD_binding_5"/>
    <property type="match status" value="1"/>
</dbReference>
<dbReference type="InterPro" id="IPR016166">
    <property type="entry name" value="FAD-bd_PCMH"/>
</dbReference>
<comment type="caution">
    <text evidence="2">The sequence shown here is derived from an EMBL/GenBank/DDBJ whole genome shotgun (WGS) entry which is preliminary data.</text>
</comment>
<evidence type="ECO:0000313" key="2">
    <source>
        <dbReference type="EMBL" id="KKK71467.1"/>
    </source>
</evidence>
<feature type="domain" description="FAD-binding PCMH-type" evidence="1">
    <location>
        <begin position="1"/>
        <end position="197"/>
    </location>
</feature>
<dbReference type="InterPro" id="IPR036318">
    <property type="entry name" value="FAD-bd_PCMH-like_sf"/>
</dbReference>
<dbReference type="InterPro" id="IPR016169">
    <property type="entry name" value="FAD-bd_PCMH_sub2"/>
</dbReference>
<dbReference type="PANTHER" id="PTHR42659">
    <property type="entry name" value="XANTHINE DEHYDROGENASE SUBUNIT C-RELATED"/>
    <property type="match status" value="1"/>
</dbReference>
<dbReference type="Gene3D" id="3.30.43.10">
    <property type="entry name" value="Uridine Diphospho-n-acetylenolpyruvylglucosamine Reductase, domain 2"/>
    <property type="match status" value="1"/>
</dbReference>
<dbReference type="AlphaFoldDB" id="A0A0F8XQY5"/>
<sequence length="197" mass="21550">MKQFNYLVPRSLDEAISFHEAHGERAKYIAGGTDVLVKIKAGKILPDYLISLKHILGQDRPLLNQETGELYIGSFVTHRMIEKSAIVRIHYPILHDAIRNIGSVQIRNVATIGGNLCQDSCCVYFNRPEEVRQSLPPCHKLGGNTCHVVPSSADCWAPYTGDLAPVLMALGGTVTVAGRNGEKARPIAEIFTGDGSR</sequence>
<organism evidence="2">
    <name type="scientific">marine sediment metagenome</name>
    <dbReference type="NCBI Taxonomy" id="412755"/>
    <lineage>
        <taxon>unclassified sequences</taxon>
        <taxon>metagenomes</taxon>
        <taxon>ecological metagenomes</taxon>
    </lineage>
</organism>
<dbReference type="Gene3D" id="3.30.465.10">
    <property type="match status" value="2"/>
</dbReference>
<accession>A0A0F8XQY5</accession>
<dbReference type="InterPro" id="IPR051312">
    <property type="entry name" value="Diverse_Substr_Oxidored"/>
</dbReference>
<dbReference type="GO" id="GO:0071949">
    <property type="term" value="F:FAD binding"/>
    <property type="evidence" value="ECO:0007669"/>
    <property type="project" value="InterPro"/>
</dbReference>
<dbReference type="PANTHER" id="PTHR42659:SF9">
    <property type="entry name" value="XANTHINE DEHYDROGENASE FAD-BINDING SUBUNIT XDHB-RELATED"/>
    <property type="match status" value="1"/>
</dbReference>
<gene>
    <name evidence="2" type="ORF">LCGC14_2913630</name>
</gene>
<dbReference type="InterPro" id="IPR016167">
    <property type="entry name" value="FAD-bd_PCMH_sub1"/>
</dbReference>
<evidence type="ECO:0000259" key="1">
    <source>
        <dbReference type="PROSITE" id="PS51387"/>
    </source>
</evidence>
<dbReference type="GO" id="GO:0016491">
    <property type="term" value="F:oxidoreductase activity"/>
    <property type="evidence" value="ECO:0007669"/>
    <property type="project" value="InterPro"/>
</dbReference>
<dbReference type="PROSITE" id="PS51387">
    <property type="entry name" value="FAD_PCMH"/>
    <property type="match status" value="1"/>
</dbReference>
<feature type="non-terminal residue" evidence="2">
    <location>
        <position position="197"/>
    </location>
</feature>
<dbReference type="SUPFAM" id="SSF56176">
    <property type="entry name" value="FAD-binding/transporter-associated domain-like"/>
    <property type="match status" value="1"/>
</dbReference>